<protein>
    <submittedName>
        <fullName evidence="3">Uncharacterized protein</fullName>
    </submittedName>
</protein>
<feature type="region of interest" description="Disordered" evidence="1">
    <location>
        <begin position="1"/>
        <end position="24"/>
    </location>
</feature>
<accession>A0A450ZXC5</accession>
<evidence type="ECO:0000313" key="3">
    <source>
        <dbReference type="EMBL" id="VFK58386.1"/>
    </source>
</evidence>
<dbReference type="EMBL" id="CAADFV010000118">
    <property type="protein sequence ID" value="VFK65985.1"/>
    <property type="molecule type" value="Genomic_DNA"/>
</dbReference>
<gene>
    <name evidence="3" type="ORF">BECKTUN1418D_GA0071000_10824</name>
    <name evidence="4" type="ORF">BECKTUN1418E_GA0071001_11187</name>
    <name evidence="2" type="ORF">BECKTUN1418F_GA0071002_11237</name>
</gene>
<sequence>MPDAGLFTVQKSKNPKEPVRTLGPAPFRSWREALTYSTEDLQHGQRIGELIIENPFRGT</sequence>
<dbReference type="EMBL" id="CAADFY010000123">
    <property type="protein sequence ID" value="VFK57638.1"/>
    <property type="molecule type" value="Genomic_DNA"/>
</dbReference>
<evidence type="ECO:0000313" key="4">
    <source>
        <dbReference type="EMBL" id="VFK65985.1"/>
    </source>
</evidence>
<dbReference type="AlphaFoldDB" id="A0A450ZXC5"/>
<organism evidence="3">
    <name type="scientific">Candidatus Kentrum sp. TUN</name>
    <dbReference type="NCBI Taxonomy" id="2126343"/>
    <lineage>
        <taxon>Bacteria</taxon>
        <taxon>Pseudomonadati</taxon>
        <taxon>Pseudomonadota</taxon>
        <taxon>Gammaproteobacteria</taxon>
        <taxon>Candidatus Kentrum</taxon>
    </lineage>
</organism>
<proteinExistence type="predicted"/>
<reference evidence="3" key="1">
    <citation type="submission" date="2019-02" db="EMBL/GenBank/DDBJ databases">
        <authorList>
            <person name="Gruber-Vodicka R. H."/>
            <person name="Seah K. B. B."/>
        </authorList>
    </citation>
    <scope>NUCLEOTIDE SEQUENCE</scope>
    <source>
        <strain evidence="3">BECK_BY1</strain>
        <strain evidence="4">BECK_BY2</strain>
        <strain evidence="2">BECK_BY3</strain>
    </source>
</reference>
<dbReference type="EMBL" id="CAADFX010000082">
    <property type="protein sequence ID" value="VFK58386.1"/>
    <property type="molecule type" value="Genomic_DNA"/>
</dbReference>
<evidence type="ECO:0000313" key="2">
    <source>
        <dbReference type="EMBL" id="VFK57638.1"/>
    </source>
</evidence>
<name>A0A450ZXC5_9GAMM</name>
<evidence type="ECO:0000256" key="1">
    <source>
        <dbReference type="SAM" id="MobiDB-lite"/>
    </source>
</evidence>